<feature type="signal peptide" evidence="1">
    <location>
        <begin position="1"/>
        <end position="22"/>
    </location>
</feature>
<accession>A0A7C8YYJ0</accession>
<sequence length="112" mass="12667">MGQSKQVNPILVHLFICTAGCAEKTNEGGDGVTTHSEDRNHFLTGFSIPLRILQNLFQHWRRYCQSTKMRRNTKTTGSEDDEVRLRQVSGRIIGEYGGSLELSGHFSSEIKR</sequence>
<dbReference type="EMBL" id="GISG01070903">
    <property type="protein sequence ID" value="MBA4629799.1"/>
    <property type="molecule type" value="Transcribed_RNA"/>
</dbReference>
<organism evidence="2">
    <name type="scientific">Opuntia streptacantha</name>
    <name type="common">Prickly pear cactus</name>
    <name type="synonym">Opuntia cardona</name>
    <dbReference type="NCBI Taxonomy" id="393608"/>
    <lineage>
        <taxon>Eukaryota</taxon>
        <taxon>Viridiplantae</taxon>
        <taxon>Streptophyta</taxon>
        <taxon>Embryophyta</taxon>
        <taxon>Tracheophyta</taxon>
        <taxon>Spermatophyta</taxon>
        <taxon>Magnoliopsida</taxon>
        <taxon>eudicotyledons</taxon>
        <taxon>Gunneridae</taxon>
        <taxon>Pentapetalae</taxon>
        <taxon>Caryophyllales</taxon>
        <taxon>Cactineae</taxon>
        <taxon>Cactaceae</taxon>
        <taxon>Opuntioideae</taxon>
        <taxon>Opuntia</taxon>
    </lineage>
</organism>
<reference evidence="2" key="2">
    <citation type="submission" date="2020-07" db="EMBL/GenBank/DDBJ databases">
        <authorList>
            <person name="Vera ALvarez R."/>
            <person name="Arias-Moreno D.M."/>
            <person name="Jimenez-Jacinto V."/>
            <person name="Jimenez-Bremont J.F."/>
            <person name="Swaminathan K."/>
            <person name="Moose S.P."/>
            <person name="Guerrero-Gonzalez M.L."/>
            <person name="Marino-Ramirez L."/>
            <person name="Landsman D."/>
            <person name="Rodriguez-Kessler M."/>
            <person name="Delgado-Sanchez P."/>
        </authorList>
    </citation>
    <scope>NUCLEOTIDE SEQUENCE</scope>
    <source>
        <tissue evidence="2">Cladode</tissue>
    </source>
</reference>
<keyword evidence="1" id="KW-0732">Signal</keyword>
<dbReference type="AlphaFoldDB" id="A0A7C8YYJ0"/>
<feature type="chain" id="PRO_5027550016" evidence="1">
    <location>
        <begin position="23"/>
        <end position="112"/>
    </location>
</feature>
<protein>
    <submittedName>
        <fullName evidence="2">Uncharacterized protein</fullName>
    </submittedName>
</protein>
<evidence type="ECO:0000256" key="1">
    <source>
        <dbReference type="SAM" id="SignalP"/>
    </source>
</evidence>
<evidence type="ECO:0000313" key="2">
    <source>
        <dbReference type="EMBL" id="MBA4629799.1"/>
    </source>
</evidence>
<name>A0A7C8YYJ0_OPUST</name>
<proteinExistence type="predicted"/>
<reference evidence="2" key="1">
    <citation type="journal article" date="2013" name="J. Plant Res.">
        <title>Effect of fungi and light on seed germination of three Opuntia species from semiarid lands of central Mexico.</title>
        <authorList>
            <person name="Delgado-Sanchez P."/>
            <person name="Jimenez-Bremont J.F."/>
            <person name="Guerrero-Gonzalez Mde L."/>
            <person name="Flores J."/>
        </authorList>
    </citation>
    <scope>NUCLEOTIDE SEQUENCE</scope>
    <source>
        <tissue evidence="2">Cladode</tissue>
    </source>
</reference>